<gene>
    <name evidence="2" type="ORF">BFV95_4532</name>
</gene>
<protein>
    <recommendedName>
        <fullName evidence="4">ABC transmembrane type-1 domain-containing protein</fullName>
    </recommendedName>
</protein>
<proteinExistence type="predicted"/>
<evidence type="ECO:0000256" key="1">
    <source>
        <dbReference type="SAM" id="Phobius"/>
    </source>
</evidence>
<keyword evidence="1" id="KW-0812">Transmembrane</keyword>
<accession>A0AB36FKT9</accession>
<feature type="transmembrane region" description="Helical" evidence="1">
    <location>
        <begin position="59"/>
        <end position="77"/>
    </location>
</feature>
<evidence type="ECO:0008006" key="4">
    <source>
        <dbReference type="Google" id="ProtNLM"/>
    </source>
</evidence>
<organism evidence="2 3">
    <name type="scientific">Alteromonas macleodii</name>
    <name type="common">Pseudoalteromonas macleodii</name>
    <dbReference type="NCBI Taxonomy" id="28108"/>
    <lineage>
        <taxon>Bacteria</taxon>
        <taxon>Pseudomonadati</taxon>
        <taxon>Pseudomonadota</taxon>
        <taxon>Gammaproteobacteria</taxon>
        <taxon>Alteromonadales</taxon>
        <taxon>Alteromonadaceae</taxon>
        <taxon>Alteromonas/Salinimonas group</taxon>
        <taxon>Alteromonas</taxon>
    </lineage>
</organism>
<dbReference type="EMBL" id="MIPY01000058">
    <property type="protein sequence ID" value="OES24773.1"/>
    <property type="molecule type" value="Genomic_DNA"/>
</dbReference>
<evidence type="ECO:0000313" key="3">
    <source>
        <dbReference type="Proteomes" id="UP000095392"/>
    </source>
</evidence>
<comment type="caution">
    <text evidence="2">The sequence shown here is derived from an EMBL/GenBank/DDBJ whole genome shotgun (WGS) entry which is preliminary data.</text>
</comment>
<evidence type="ECO:0000313" key="2">
    <source>
        <dbReference type="EMBL" id="OES24773.1"/>
    </source>
</evidence>
<dbReference type="Proteomes" id="UP000095392">
    <property type="component" value="Unassembled WGS sequence"/>
</dbReference>
<keyword evidence="3" id="KW-1185">Reference proteome</keyword>
<feature type="transmembrane region" description="Helical" evidence="1">
    <location>
        <begin position="143"/>
        <end position="170"/>
    </location>
</feature>
<feature type="transmembrane region" description="Helical" evidence="1">
    <location>
        <begin position="37"/>
        <end position="53"/>
    </location>
</feature>
<keyword evidence="1" id="KW-0472">Membrane</keyword>
<reference evidence="2 3" key="1">
    <citation type="submission" date="2016-09" db="EMBL/GenBank/DDBJ databases">
        <title>Draft Genome Sequence of four Alteromonas macleodii strains isolated from copper coupons and grown long-term at elevated copper levels.</title>
        <authorList>
            <person name="Cusick K."/>
            <person name="Dale J."/>
            <person name="Little B."/>
            <person name="Biffinger J."/>
        </authorList>
    </citation>
    <scope>NUCLEOTIDE SEQUENCE [LARGE SCALE GENOMIC DNA]</scope>
    <source>
        <strain evidence="2 3">KCP01</strain>
    </source>
</reference>
<name>A0AB36FKT9_ALTMA</name>
<dbReference type="AlphaFoldDB" id="A0AB36FKT9"/>
<keyword evidence="1" id="KW-1133">Transmembrane helix</keyword>
<feature type="transmembrane region" description="Helical" evidence="1">
    <location>
        <begin position="190"/>
        <end position="210"/>
    </location>
</feature>
<sequence>MNAIKKLLNRHKPIMRELLKRIRDTFLEIWTNKLDRNVLLAGVAITYLLSSLGQGEFKGVFFILYLLLFVSLFVASFKASHAMYMERETKKRDDALANPPGYTYAIKTVDGADIGQVDEATYIKAKFDADHCPTTLIMQMGNYLWVTWSIAVRALTLMSAFLVACAFAYQYSGAENIESLTIGQILASPLLGWSYFCCFSAILLTVFLTGRKNLPGYVNFYERRLRRLLSNSLPNIANAHGFDVLIYKIDEDALGAGSSESVRGTV</sequence>
<dbReference type="RefSeq" id="WP_069945285.1">
    <property type="nucleotide sequence ID" value="NZ_MIPW01000063.1"/>
</dbReference>